<feature type="domain" description="PAS" evidence="3">
    <location>
        <begin position="98"/>
        <end position="144"/>
    </location>
</feature>
<organism evidence="5 6">
    <name type="scientific">Maritalea myrionectae</name>
    <dbReference type="NCBI Taxonomy" id="454601"/>
    <lineage>
        <taxon>Bacteria</taxon>
        <taxon>Pseudomonadati</taxon>
        <taxon>Pseudomonadota</taxon>
        <taxon>Alphaproteobacteria</taxon>
        <taxon>Hyphomicrobiales</taxon>
        <taxon>Devosiaceae</taxon>
        <taxon>Maritalea</taxon>
    </lineage>
</organism>
<dbReference type="InterPro" id="IPR029787">
    <property type="entry name" value="Nucleotide_cyclase"/>
</dbReference>
<dbReference type="NCBIfam" id="TIGR00254">
    <property type="entry name" value="GGDEF"/>
    <property type="match status" value="1"/>
</dbReference>
<dbReference type="CDD" id="cd01949">
    <property type="entry name" value="GGDEF"/>
    <property type="match status" value="1"/>
</dbReference>
<dbReference type="PROSITE" id="PS50887">
    <property type="entry name" value="GGDEF"/>
    <property type="match status" value="1"/>
</dbReference>
<dbReference type="CDD" id="cd00130">
    <property type="entry name" value="PAS"/>
    <property type="match status" value="1"/>
</dbReference>
<dbReference type="InterPro" id="IPR000014">
    <property type="entry name" value="PAS"/>
</dbReference>
<name>A0A2R4MG88_9HYPH</name>
<dbReference type="InterPro" id="IPR000160">
    <property type="entry name" value="GGDEF_dom"/>
</dbReference>
<proteinExistence type="predicted"/>
<dbReference type="PANTHER" id="PTHR45138:SF9">
    <property type="entry name" value="DIGUANYLATE CYCLASE DGCM-RELATED"/>
    <property type="match status" value="1"/>
</dbReference>
<sequence length="374" mass="42044">MCPSYLDTSVAPSSWMFQVAKYFCGKVTFLNLNQLGLTLLQHPDMRKKVEDFDLFADDIDAVNTIVKTQESLFDTEQRLGAMLDAMPIGLLFHTQQGILYANDQACQLLHAKKSELFGRHFLDFIRENEFLEVNELLQSAFAAGQKAVEIESVISCKDRSDRLIKITTSRLPWDGTPVIQILFQDITAQKRAEQSLRKLSITDELTGAYNRRHVFYEAESYLQQDVVPPITIAMLDVDHFKSVNDTYGHALGDKVLQEITRMAHEFVPTIKNCKSAMFARIGGEEFLFLLPGPQASEGVAVADEFRRSLMRLRIPNDDGHLVSITASFGVAGYQKTDKTIDKLLSRADAALYQAKENGRNQVCLAASHSPQLTE</sequence>
<dbReference type="GO" id="GO:0052621">
    <property type="term" value="F:diguanylate cyclase activity"/>
    <property type="evidence" value="ECO:0007669"/>
    <property type="project" value="UniProtKB-EC"/>
</dbReference>
<dbReference type="InterPro" id="IPR035965">
    <property type="entry name" value="PAS-like_dom_sf"/>
</dbReference>
<protein>
    <recommendedName>
        <fullName evidence="1">diguanylate cyclase</fullName>
        <ecNumber evidence="1">2.7.7.65</ecNumber>
    </recommendedName>
</protein>
<evidence type="ECO:0000313" key="6">
    <source>
        <dbReference type="Proteomes" id="UP000258927"/>
    </source>
</evidence>
<dbReference type="Pfam" id="PF00990">
    <property type="entry name" value="GGDEF"/>
    <property type="match status" value="1"/>
</dbReference>
<dbReference type="Pfam" id="PF13426">
    <property type="entry name" value="PAS_9"/>
    <property type="match status" value="1"/>
</dbReference>
<reference evidence="5 6" key="1">
    <citation type="submission" date="2017-05" db="EMBL/GenBank/DDBJ databases">
        <title>Genome Analysis of Maritalea myrionectae HL2708#5.</title>
        <authorList>
            <consortium name="Cotde Inc.-PKNU"/>
            <person name="Jang D."/>
            <person name="Oh H.-M."/>
        </authorList>
    </citation>
    <scope>NUCLEOTIDE SEQUENCE [LARGE SCALE GENOMIC DNA]</scope>
    <source>
        <strain evidence="5 6">HL2708#5</strain>
    </source>
</reference>
<dbReference type="Gene3D" id="3.30.70.270">
    <property type="match status" value="1"/>
</dbReference>
<dbReference type="AlphaFoldDB" id="A0A2R4MG88"/>
<dbReference type="KEGG" id="mmyr:MXMO3_02386"/>
<evidence type="ECO:0000256" key="2">
    <source>
        <dbReference type="ARBA" id="ARBA00034247"/>
    </source>
</evidence>
<dbReference type="Proteomes" id="UP000258927">
    <property type="component" value="Chromosome"/>
</dbReference>
<dbReference type="NCBIfam" id="TIGR00229">
    <property type="entry name" value="sensory_box"/>
    <property type="match status" value="1"/>
</dbReference>
<dbReference type="PANTHER" id="PTHR45138">
    <property type="entry name" value="REGULATORY COMPONENTS OF SENSORY TRANSDUCTION SYSTEM"/>
    <property type="match status" value="1"/>
</dbReference>
<evidence type="ECO:0000259" key="4">
    <source>
        <dbReference type="PROSITE" id="PS50887"/>
    </source>
</evidence>
<dbReference type="SUPFAM" id="SSF55073">
    <property type="entry name" value="Nucleotide cyclase"/>
    <property type="match status" value="1"/>
</dbReference>
<dbReference type="InterPro" id="IPR050469">
    <property type="entry name" value="Diguanylate_Cyclase"/>
</dbReference>
<evidence type="ECO:0000256" key="1">
    <source>
        <dbReference type="ARBA" id="ARBA00012528"/>
    </source>
</evidence>
<dbReference type="FunFam" id="3.30.70.270:FF:000001">
    <property type="entry name" value="Diguanylate cyclase domain protein"/>
    <property type="match status" value="1"/>
</dbReference>
<accession>A0A2R4MG88</accession>
<dbReference type="SUPFAM" id="SSF55785">
    <property type="entry name" value="PYP-like sensor domain (PAS domain)"/>
    <property type="match status" value="1"/>
</dbReference>
<dbReference type="EMBL" id="CP021330">
    <property type="protein sequence ID" value="AVX04899.1"/>
    <property type="molecule type" value="Genomic_DNA"/>
</dbReference>
<dbReference type="SMART" id="SM00091">
    <property type="entry name" value="PAS"/>
    <property type="match status" value="1"/>
</dbReference>
<gene>
    <name evidence="5" type="ORF">MXMO3_02386</name>
</gene>
<dbReference type="SMART" id="SM00267">
    <property type="entry name" value="GGDEF"/>
    <property type="match status" value="1"/>
</dbReference>
<evidence type="ECO:0000259" key="3">
    <source>
        <dbReference type="PROSITE" id="PS50112"/>
    </source>
</evidence>
<feature type="domain" description="GGDEF" evidence="4">
    <location>
        <begin position="228"/>
        <end position="367"/>
    </location>
</feature>
<dbReference type="STRING" id="1122213.GCA_000423365_00065"/>
<comment type="catalytic activity">
    <reaction evidence="2">
        <text>2 GTP = 3',3'-c-di-GMP + 2 diphosphate</text>
        <dbReference type="Rhea" id="RHEA:24898"/>
        <dbReference type="ChEBI" id="CHEBI:33019"/>
        <dbReference type="ChEBI" id="CHEBI:37565"/>
        <dbReference type="ChEBI" id="CHEBI:58805"/>
        <dbReference type="EC" id="2.7.7.65"/>
    </reaction>
</comment>
<dbReference type="Gene3D" id="3.30.450.20">
    <property type="entry name" value="PAS domain"/>
    <property type="match status" value="1"/>
</dbReference>
<dbReference type="InterPro" id="IPR043128">
    <property type="entry name" value="Rev_trsase/Diguanyl_cyclase"/>
</dbReference>
<evidence type="ECO:0000313" key="5">
    <source>
        <dbReference type="EMBL" id="AVX04899.1"/>
    </source>
</evidence>
<keyword evidence="6" id="KW-1185">Reference proteome</keyword>
<dbReference type="PROSITE" id="PS50112">
    <property type="entry name" value="PAS"/>
    <property type="match status" value="1"/>
</dbReference>
<dbReference type="EC" id="2.7.7.65" evidence="1"/>